<feature type="domain" description="DUF5898" evidence="1">
    <location>
        <begin position="261"/>
        <end position="389"/>
    </location>
</feature>
<dbReference type="Proteomes" id="UP001253637">
    <property type="component" value="Segment"/>
</dbReference>
<dbReference type="InterPro" id="IPR045417">
    <property type="entry name" value="DUF5898"/>
</dbReference>
<dbReference type="PANTHER" id="PTHR34871">
    <property type="entry name" value="DUF5898 DOMAIN-CONTAINING PROTEIN"/>
    <property type="match status" value="1"/>
</dbReference>
<sequence>MATAAIRRRLLQPQSGDAMGHVLATLTAILRERRLGGGLRAFRGADGLFAVHDDVVGLGLETRRAASHGSRLVDGPRDRFYAGVILVRAKNDDHHGDNDDKRNNNNNDGVCDRGTDLGESIFHWLMVLRVYRGVATPLAMVVAADTWRLFWLADAAPLAVDDIDHSGYPSGSDVHQVRCTHAYDHKDEGLARLLGRVFDGMAAALATFMHTPAAPAVATTSLLACVDPLGVSWVSPNDDNNDNNNSDDNQDGNDRFLLMTYLGSGLDGRAWQCRSRDNAWHARGCVLKFGHADKDDRTAGHVRTPSVPSRLQREMGIWRSVWGVDETRVLRLAGRPALLMPFAHPIAAVARGASGYIDAAARTEVARAIGRMASHGLCHDDLAWRHVGRIQRADGCTQVVLFDLARVRVMQPADAVAAMCDQLGLD</sequence>
<proteinExistence type="predicted"/>
<name>A0A811BR09_9VIRU</name>
<organism evidence="2 3">
    <name type="scientific">Pandoravirus japonicus</name>
    <dbReference type="NCBI Taxonomy" id="2823154"/>
    <lineage>
        <taxon>Viruses</taxon>
        <taxon>Pandoravirus</taxon>
    </lineage>
</organism>
<evidence type="ECO:0000313" key="2">
    <source>
        <dbReference type="EMBL" id="BCU03466.1"/>
    </source>
</evidence>
<dbReference type="EMBL" id="LC625835">
    <property type="protein sequence ID" value="BCU03466.1"/>
    <property type="molecule type" value="Genomic_DNA"/>
</dbReference>
<protein>
    <recommendedName>
        <fullName evidence="1">DUF5898 domain-containing protein</fullName>
    </recommendedName>
</protein>
<dbReference type="Pfam" id="PF19250">
    <property type="entry name" value="DUF5898"/>
    <property type="match status" value="1"/>
</dbReference>
<reference evidence="2" key="1">
    <citation type="submission" date="2021-04" db="EMBL/GenBank/DDBJ databases">
        <title>Draft Genome Sequence of Pandoravirus japonicus, Isolated from the Sabaishi River of Niigata, Japan.</title>
        <authorList>
            <person name="Hosokawa N."/>
            <person name="Takahashi H."/>
            <person name="Aoki K."/>
            <person name="Takemura M."/>
        </authorList>
    </citation>
    <scope>NUCLEOTIDE SEQUENCE</scope>
</reference>
<dbReference type="PANTHER" id="PTHR34871:SF1">
    <property type="entry name" value="DUF5898 DOMAIN-CONTAINING PROTEIN"/>
    <property type="match status" value="1"/>
</dbReference>
<evidence type="ECO:0000313" key="3">
    <source>
        <dbReference type="Proteomes" id="UP001253637"/>
    </source>
</evidence>
<evidence type="ECO:0000259" key="1">
    <source>
        <dbReference type="Pfam" id="PF19250"/>
    </source>
</evidence>
<accession>A0A811BR09</accession>